<dbReference type="AlphaFoldDB" id="A0A9D2EB37"/>
<dbReference type="SUPFAM" id="SSF56322">
    <property type="entry name" value="ADC synthase"/>
    <property type="match status" value="1"/>
</dbReference>
<accession>A0A9D2EB37</accession>
<gene>
    <name evidence="2" type="ORF">H9815_00010</name>
</gene>
<dbReference type="EMBL" id="DXBY01000001">
    <property type="protein sequence ID" value="HIZ34137.1"/>
    <property type="molecule type" value="Genomic_DNA"/>
</dbReference>
<dbReference type="InterPro" id="IPR015890">
    <property type="entry name" value="Chorismate_C"/>
</dbReference>
<sequence length="361" mass="37978">MSQSASRPKPPHPGVASFAGVQATEVCDYADLTRSPHALRAGGWWAIAGEFDGPVHAWRFARVQARPADDGAAHRWRGPSPGLWSSSMDQAGYVTAVRATQDAIREGEVYQANICRMLSAPLPERPDAAALAAVLTRGNPAPFAGHLDIPDGSAWPSAWVVSASPELSFAVEDGTIRSGPIKGTGRTPADLQAKDRAENVMITDLVRNDLQRICAPGTVTVTELLATETHPGLVHLVSRVRGALARSPVAWEQVLGALHPPGSTSGAPKSSALRLIRLLESAPRGLYCGQFGWIDADTGTARVGVAIRTFTWAEGRLAFGSGAGITSGSEPEAEWAETELKAARLVALASTPGGPQVRSVL</sequence>
<dbReference type="Gene3D" id="3.60.120.10">
    <property type="entry name" value="Anthranilate synthase"/>
    <property type="match status" value="1"/>
</dbReference>
<reference evidence="2" key="1">
    <citation type="journal article" date="2021" name="PeerJ">
        <title>Extensive microbial diversity within the chicken gut microbiome revealed by metagenomics and culture.</title>
        <authorList>
            <person name="Gilroy R."/>
            <person name="Ravi A."/>
            <person name="Getino M."/>
            <person name="Pursley I."/>
            <person name="Horton D.L."/>
            <person name="Alikhan N.F."/>
            <person name="Baker D."/>
            <person name="Gharbi K."/>
            <person name="Hall N."/>
            <person name="Watson M."/>
            <person name="Adriaenssens E.M."/>
            <person name="Foster-Nyarko E."/>
            <person name="Jarju S."/>
            <person name="Secka A."/>
            <person name="Antonio M."/>
            <person name="Oren A."/>
            <person name="Chaudhuri R.R."/>
            <person name="La Ragione R."/>
            <person name="Hildebrand F."/>
            <person name="Pallen M.J."/>
        </authorList>
    </citation>
    <scope>NUCLEOTIDE SEQUENCE</scope>
    <source>
        <strain evidence="2">ChiGjej4B4-7305</strain>
    </source>
</reference>
<evidence type="ECO:0000313" key="2">
    <source>
        <dbReference type="EMBL" id="HIZ34137.1"/>
    </source>
</evidence>
<dbReference type="GO" id="GO:0046820">
    <property type="term" value="F:4-amino-4-deoxychorismate synthase activity"/>
    <property type="evidence" value="ECO:0007669"/>
    <property type="project" value="TreeGrafter"/>
</dbReference>
<dbReference type="PRINTS" id="PR00095">
    <property type="entry name" value="ANTSNTHASEI"/>
</dbReference>
<protein>
    <submittedName>
        <fullName evidence="2">Chorismate-binding protein</fullName>
    </submittedName>
</protein>
<dbReference type="Pfam" id="PF00425">
    <property type="entry name" value="Chorismate_bind"/>
    <property type="match status" value="1"/>
</dbReference>
<feature type="domain" description="Chorismate-utilising enzyme C-terminal" evidence="1">
    <location>
        <begin position="90"/>
        <end position="341"/>
    </location>
</feature>
<reference evidence="2" key="2">
    <citation type="submission" date="2021-04" db="EMBL/GenBank/DDBJ databases">
        <authorList>
            <person name="Gilroy R."/>
        </authorList>
    </citation>
    <scope>NUCLEOTIDE SEQUENCE</scope>
    <source>
        <strain evidence="2">ChiGjej4B4-7305</strain>
    </source>
</reference>
<dbReference type="PANTHER" id="PTHR11236">
    <property type="entry name" value="AMINOBENZOATE/ANTHRANILATE SYNTHASE"/>
    <property type="match status" value="1"/>
</dbReference>
<evidence type="ECO:0000313" key="3">
    <source>
        <dbReference type="Proteomes" id="UP000824037"/>
    </source>
</evidence>
<dbReference type="Proteomes" id="UP000824037">
    <property type="component" value="Unassembled WGS sequence"/>
</dbReference>
<dbReference type="GO" id="GO:0000162">
    <property type="term" value="P:L-tryptophan biosynthetic process"/>
    <property type="evidence" value="ECO:0007669"/>
    <property type="project" value="TreeGrafter"/>
</dbReference>
<name>A0A9D2EB37_9MICO</name>
<comment type="caution">
    <text evidence="2">The sequence shown here is derived from an EMBL/GenBank/DDBJ whole genome shotgun (WGS) entry which is preliminary data.</text>
</comment>
<proteinExistence type="predicted"/>
<dbReference type="PANTHER" id="PTHR11236:SF50">
    <property type="entry name" value="AMINODEOXYCHORISMATE SYNTHASE COMPONENT 1"/>
    <property type="match status" value="1"/>
</dbReference>
<dbReference type="InterPro" id="IPR005801">
    <property type="entry name" value="ADC_synthase"/>
</dbReference>
<organism evidence="2 3">
    <name type="scientific">Candidatus Ruania gallistercoris</name>
    <dbReference type="NCBI Taxonomy" id="2838746"/>
    <lineage>
        <taxon>Bacteria</taxon>
        <taxon>Bacillati</taxon>
        <taxon>Actinomycetota</taxon>
        <taxon>Actinomycetes</taxon>
        <taxon>Micrococcales</taxon>
        <taxon>Ruaniaceae</taxon>
        <taxon>Ruania</taxon>
    </lineage>
</organism>
<evidence type="ECO:0000259" key="1">
    <source>
        <dbReference type="Pfam" id="PF00425"/>
    </source>
</evidence>
<dbReference type="InterPro" id="IPR019999">
    <property type="entry name" value="Anth_synth_I-like"/>
</dbReference>